<feature type="transmembrane region" description="Helical" evidence="9">
    <location>
        <begin position="299"/>
        <end position="328"/>
    </location>
</feature>
<dbReference type="InterPro" id="IPR027417">
    <property type="entry name" value="P-loop_NTPase"/>
</dbReference>
<dbReference type="PROSITE" id="PS50893">
    <property type="entry name" value="ABC_TRANSPORTER_2"/>
    <property type="match status" value="2"/>
</dbReference>
<feature type="transmembrane region" description="Helical" evidence="9">
    <location>
        <begin position="1258"/>
        <end position="1280"/>
    </location>
</feature>
<evidence type="ECO:0000256" key="3">
    <source>
        <dbReference type="ARBA" id="ARBA00022448"/>
    </source>
</evidence>
<evidence type="ECO:0000313" key="12">
    <source>
        <dbReference type="Proteomes" id="UP001153620"/>
    </source>
</evidence>
<dbReference type="Pfam" id="PF12698">
    <property type="entry name" value="ABC2_membrane_3"/>
    <property type="match status" value="2"/>
</dbReference>
<dbReference type="InterPro" id="IPR003439">
    <property type="entry name" value="ABC_transporter-like_ATP-bd"/>
</dbReference>
<evidence type="ECO:0000256" key="5">
    <source>
        <dbReference type="ARBA" id="ARBA00022741"/>
    </source>
</evidence>
<dbReference type="InterPro" id="IPR003593">
    <property type="entry name" value="AAA+_ATPase"/>
</dbReference>
<dbReference type="GO" id="GO:0005524">
    <property type="term" value="F:ATP binding"/>
    <property type="evidence" value="ECO:0007669"/>
    <property type="project" value="UniProtKB-KW"/>
</dbReference>
<dbReference type="InterPro" id="IPR017871">
    <property type="entry name" value="ABC_transporter-like_CS"/>
</dbReference>
<keyword evidence="4 9" id="KW-0812">Transmembrane</keyword>
<keyword evidence="5" id="KW-0547">Nucleotide-binding</keyword>
<evidence type="ECO:0000259" key="10">
    <source>
        <dbReference type="PROSITE" id="PS50893"/>
    </source>
</evidence>
<dbReference type="InterPro" id="IPR013525">
    <property type="entry name" value="ABC2_TM"/>
</dbReference>
<evidence type="ECO:0000256" key="6">
    <source>
        <dbReference type="ARBA" id="ARBA00022840"/>
    </source>
</evidence>
<comment type="subcellular location">
    <subcellularLocation>
        <location evidence="1">Membrane</location>
        <topology evidence="1">Multi-pass membrane protein</topology>
    </subcellularLocation>
</comment>
<evidence type="ECO:0000256" key="2">
    <source>
        <dbReference type="ARBA" id="ARBA00008869"/>
    </source>
</evidence>
<dbReference type="Gene3D" id="3.40.50.300">
    <property type="entry name" value="P-loop containing nucleotide triphosphate hydrolases"/>
    <property type="match status" value="2"/>
</dbReference>
<feature type="transmembrane region" description="Helical" evidence="9">
    <location>
        <begin position="1144"/>
        <end position="1166"/>
    </location>
</feature>
<dbReference type="CDD" id="cd03263">
    <property type="entry name" value="ABC_subfamily_A"/>
    <property type="match status" value="2"/>
</dbReference>
<evidence type="ECO:0000256" key="1">
    <source>
        <dbReference type="ARBA" id="ARBA00004141"/>
    </source>
</evidence>
<dbReference type="OrthoDB" id="8061355at2759"/>
<dbReference type="GO" id="GO:0016887">
    <property type="term" value="F:ATP hydrolysis activity"/>
    <property type="evidence" value="ECO:0007669"/>
    <property type="project" value="InterPro"/>
</dbReference>
<protein>
    <recommendedName>
        <fullName evidence="10">ABC transporter domain-containing protein</fullName>
    </recommendedName>
</protein>
<feature type="transmembrane region" description="Helical" evidence="9">
    <location>
        <begin position="1339"/>
        <end position="1360"/>
    </location>
</feature>
<dbReference type="PROSITE" id="PS00211">
    <property type="entry name" value="ABC_TRANSPORTER_1"/>
    <property type="match status" value="1"/>
</dbReference>
<reference evidence="11" key="2">
    <citation type="submission" date="2022-10" db="EMBL/GenBank/DDBJ databases">
        <authorList>
            <consortium name="ENA_rothamsted_submissions"/>
            <consortium name="culmorum"/>
            <person name="King R."/>
        </authorList>
    </citation>
    <scope>NUCLEOTIDE SEQUENCE</scope>
</reference>
<feature type="transmembrane region" description="Helical" evidence="9">
    <location>
        <begin position="334"/>
        <end position="355"/>
    </location>
</feature>
<evidence type="ECO:0000256" key="7">
    <source>
        <dbReference type="ARBA" id="ARBA00022989"/>
    </source>
</evidence>
<dbReference type="FunFam" id="3.40.50.300:FF:000335">
    <property type="entry name" value="ATP binding cassette subfamily A member 5"/>
    <property type="match status" value="1"/>
</dbReference>
<dbReference type="EMBL" id="OU895880">
    <property type="protein sequence ID" value="CAG9810665.1"/>
    <property type="molecule type" value="Genomic_DNA"/>
</dbReference>
<dbReference type="PANTHER" id="PTHR19229">
    <property type="entry name" value="ATP-BINDING CASSETTE TRANSPORTER SUBFAMILY A ABCA"/>
    <property type="match status" value="1"/>
</dbReference>
<gene>
    <name evidence="11" type="ORF">CHIRRI_LOCUS13478</name>
</gene>
<evidence type="ECO:0000256" key="9">
    <source>
        <dbReference type="SAM" id="Phobius"/>
    </source>
</evidence>
<dbReference type="SUPFAM" id="SSF52540">
    <property type="entry name" value="P-loop containing nucleoside triphosphate hydrolases"/>
    <property type="match status" value="2"/>
</dbReference>
<keyword evidence="3" id="KW-0813">Transport</keyword>
<dbReference type="FunFam" id="3.40.50.300:FF:000933">
    <property type="entry name" value="ABC transporter A family member 7"/>
    <property type="match status" value="1"/>
</dbReference>
<reference evidence="11" key="1">
    <citation type="submission" date="2022-01" db="EMBL/GenBank/DDBJ databases">
        <authorList>
            <person name="King R."/>
        </authorList>
    </citation>
    <scope>NUCLEOTIDE SEQUENCE</scope>
</reference>
<keyword evidence="6" id="KW-0067">ATP-binding</keyword>
<keyword evidence="12" id="KW-1185">Reference proteome</keyword>
<name>A0A9N9S792_9DIPT</name>
<dbReference type="PANTHER" id="PTHR19229:SF209">
    <property type="entry name" value="ATP-BINDING CASSETTE SUB-FAMILY A MEMBER 5 ISOFORM X1"/>
    <property type="match status" value="1"/>
</dbReference>
<dbReference type="GO" id="GO:0140359">
    <property type="term" value="F:ABC-type transporter activity"/>
    <property type="evidence" value="ECO:0007669"/>
    <property type="project" value="InterPro"/>
</dbReference>
<keyword evidence="8 9" id="KW-0472">Membrane</keyword>
<evidence type="ECO:0000256" key="8">
    <source>
        <dbReference type="ARBA" id="ARBA00023136"/>
    </source>
</evidence>
<dbReference type="SMART" id="SM00382">
    <property type="entry name" value="AAA"/>
    <property type="match status" value="2"/>
</dbReference>
<proteinExistence type="inferred from homology"/>
<dbReference type="Pfam" id="PF00005">
    <property type="entry name" value="ABC_tran"/>
    <property type="match status" value="2"/>
</dbReference>
<dbReference type="InterPro" id="IPR026082">
    <property type="entry name" value="ABCA"/>
</dbReference>
<keyword evidence="7 9" id="KW-1133">Transmembrane helix</keyword>
<accession>A0A9N9S792</accession>
<comment type="similarity">
    <text evidence="2">Belongs to the ABC transporter superfamily. ABCA family.</text>
</comment>
<feature type="transmembrane region" description="Helical" evidence="9">
    <location>
        <begin position="1292"/>
        <end position="1313"/>
    </location>
</feature>
<sequence>MTERPPASFRQQLRASIVRNLRLKIRDSRKTTAEIFLPLYTLGTLIVLKILIPNPNFPAILEPHGTGKVFEQFDALKNHTVAVVQNGNGSRHHTVQYLDAVNNLYSSMHPASDTFKISWQFYDKQSELIAAYWRDPYSMPLALVFHNDDPYNGQLDYEIRTNPSFYVAPSTTELFSNPVSCRQNDDNYLAQMIPIEMGDACPVNQYYYSGFIALQTLLDYTKISLTSSCTDFRLPTIFLEMFPKEPYTGNWLVAFRVVIPIYMVMALSQFITYLLILIVGEKEKHIKEGLKIIGLRDSVFWAAWFAIYGVFVTFLTLVSVVLLFTLGVFQYTNYFPVFLLILLYSLSVIVIGFMITPFFDNSRTAGILGNFIVNIMSLFYFIQVFLDSEETSAALWIVSLISPTGFALAMDKIMVLDIKGEGVTLSNLWSGPGIPLGGSILMMAFDIILYSLLALYLDAVVPSEHGTKQTPCFCFYPSFWITKKEVKVPLLNGESTVNSFNNYEADVEPVPREMRGREAIKIVDLVKVFNTCCNDEPVTAINGINLTIYEGQITAILGHNGAGKSTLFNVMTGLTSPTYGTCYVFGYDIRNHSDMTMIRRMTGVCPQHDILFDDLTPREHLYFFAAVRGIDESEIESEVTKTIKDCDLGENSDTVVKHLSGGQKRKLSVGIAIIGDPRIIIFDEPTAGVDPYSRRCLWQLLQSIKKGKVILLTTHFMDEADILADRKAVITQGRLRCCGTSLFLKNKFGIGYHLTLVLDLKARTTPISNLINLHVPKAEKARHHGRELSYILPHDAVHNFAPLFSDIEGSTGQQLGILSYGVSMTTLEEVFLQLENDKEGEDYESHTKIVQSRAISRSMSLQGRSGSSTSVVIEPTESYDMKGTIRSLPERKSMAYAVEHIEIDTSDEPPLIRSNESAIKSSWMELDDITLQPSIWSITYALLKLRVTILIRDLQRLYLMILVPLLCCGVGLYLNSIQVVTPTMRSILLNNDTYEDAKIAVIGNYNKNPNEIFNAMDISNFDDGPETGPGDYIDDPPVILSSTSNAIIDELRKLINIDESFTGSYALFLNFTPHMAAFNFTSATCSNMTLTVLYNDTAMHSLPVALNILSNAIYRTISPSEDIRPIEVQSHPLMITAQSQEFNIGTFSTALFIGMIFVLIPVSLAIDMVYDREMQAKNQLRVNGLAITLYFTSFFVVIFGLTIIICIFLLIMVFAMDIPSFQHPSALVTIGLFIIIYSPSAILCSTCSSYFFDKTDSALTFLPNILTFAGCVPFILVAFLDMMGIDAKATILLHYFLSILNPMYIPYALIYFVDRIYIACSISNACSNLTIANYMTEEIIVILASSLLHIPIWSVCLMIADIKKNGGKIRDLIKRKKNELEEPVEEYTGDYEDSDVKMEREKVAKMSMCEQSDEAGQPIVIVKNLRKDFKESSLFSSCCTPGNGEKTTTAIRCLSFAVEPGEVLGLLGHNGAGKTTTLRVMTGEIAATKGQINIGGKNITSSHNDVFKMMGYCPQYDALWKNVTVREHLEVYAAIRGVGVKDRKRLINTYLHGLHITEHANKQTRHLSGGTKRKLSYAIAMLGSPKIVLLDEPSTGMDPKSKRFLWDTILASFQGSRGAILTTHAMEEADALCSKVGIMAKGELRCLGSTQHLKNLYGAGYNLEVKLKHLDALHTSSSFDNIQVQAKKECKNFVFEMFPNAKIEESFGDRIVCSIPQDNVSSLAQCFEKLEKVKLTLGIEEYSFSQTTLEQVFLKLAHYEDDINSEIRIE</sequence>
<feature type="transmembrane region" description="Helical" evidence="9">
    <location>
        <begin position="251"/>
        <end position="278"/>
    </location>
</feature>
<feature type="transmembrane region" description="Helical" evidence="9">
    <location>
        <begin position="1186"/>
        <end position="1214"/>
    </location>
</feature>
<dbReference type="Proteomes" id="UP001153620">
    <property type="component" value="Chromosome 4"/>
</dbReference>
<feature type="transmembrane region" description="Helical" evidence="9">
    <location>
        <begin position="436"/>
        <end position="457"/>
    </location>
</feature>
<feature type="domain" description="ABC transporter" evidence="10">
    <location>
        <begin position="1429"/>
        <end position="1666"/>
    </location>
</feature>
<organism evidence="11 12">
    <name type="scientific">Chironomus riparius</name>
    <dbReference type="NCBI Taxonomy" id="315576"/>
    <lineage>
        <taxon>Eukaryota</taxon>
        <taxon>Metazoa</taxon>
        <taxon>Ecdysozoa</taxon>
        <taxon>Arthropoda</taxon>
        <taxon>Hexapoda</taxon>
        <taxon>Insecta</taxon>
        <taxon>Pterygota</taxon>
        <taxon>Neoptera</taxon>
        <taxon>Endopterygota</taxon>
        <taxon>Diptera</taxon>
        <taxon>Nematocera</taxon>
        <taxon>Chironomoidea</taxon>
        <taxon>Chironomidae</taxon>
        <taxon>Chironominae</taxon>
        <taxon>Chironomus</taxon>
    </lineage>
</organism>
<feature type="transmembrane region" description="Helical" evidence="9">
    <location>
        <begin position="367"/>
        <end position="386"/>
    </location>
</feature>
<dbReference type="GO" id="GO:0016020">
    <property type="term" value="C:membrane"/>
    <property type="evidence" value="ECO:0007669"/>
    <property type="project" value="UniProtKB-SubCell"/>
</dbReference>
<evidence type="ECO:0000256" key="4">
    <source>
        <dbReference type="ARBA" id="ARBA00022692"/>
    </source>
</evidence>
<evidence type="ECO:0000313" key="11">
    <source>
        <dbReference type="EMBL" id="CAG9810665.1"/>
    </source>
</evidence>
<feature type="transmembrane region" description="Helical" evidence="9">
    <location>
        <begin position="1226"/>
        <end position="1252"/>
    </location>
</feature>
<feature type="domain" description="ABC transporter" evidence="10">
    <location>
        <begin position="520"/>
        <end position="757"/>
    </location>
</feature>
<feature type="transmembrane region" description="Helical" evidence="9">
    <location>
        <begin position="392"/>
        <end position="415"/>
    </location>
</feature>